<dbReference type="Proteomes" id="UP000316621">
    <property type="component" value="Chromosome 7"/>
</dbReference>
<organism evidence="2 3">
    <name type="scientific">Papaver somniferum</name>
    <name type="common">Opium poppy</name>
    <dbReference type="NCBI Taxonomy" id="3469"/>
    <lineage>
        <taxon>Eukaryota</taxon>
        <taxon>Viridiplantae</taxon>
        <taxon>Streptophyta</taxon>
        <taxon>Embryophyta</taxon>
        <taxon>Tracheophyta</taxon>
        <taxon>Spermatophyta</taxon>
        <taxon>Magnoliopsida</taxon>
        <taxon>Ranunculales</taxon>
        <taxon>Papaveraceae</taxon>
        <taxon>Papaveroideae</taxon>
        <taxon>Papaver</taxon>
    </lineage>
</organism>
<dbReference type="PANTHER" id="PTHR36722">
    <property type="entry name" value="TYPE 2 DNA TOPOISOMERASE 6 SUBUNIT B-LIKE"/>
    <property type="match status" value="1"/>
</dbReference>
<dbReference type="EMBL" id="CM010721">
    <property type="protein sequence ID" value="RZC72029.1"/>
    <property type="molecule type" value="Genomic_DNA"/>
</dbReference>
<keyword evidence="3" id="KW-1185">Reference proteome</keyword>
<dbReference type="InterPro" id="IPR034566">
    <property type="entry name" value="MTOPVIB_plant"/>
</dbReference>
<dbReference type="GO" id="GO:0042138">
    <property type="term" value="P:meiotic DNA double-strand break formation"/>
    <property type="evidence" value="ECO:0007669"/>
    <property type="project" value="InterPro"/>
</dbReference>
<dbReference type="STRING" id="3469.A0A4Y7KJA6"/>
<evidence type="ECO:0000256" key="1">
    <source>
        <dbReference type="SAM" id="SignalP"/>
    </source>
</evidence>
<sequence length="82" mass="9029">YRKLICCTLLQKVAVELLVACTTGPKPSCETLFLASGDIPVPYPMSNVERLIFGFEDHVLKHGSKLDEECKSCFTSSAFSTL</sequence>
<gene>
    <name evidence="2" type="ORF">C5167_035189</name>
</gene>
<dbReference type="GO" id="GO:0000793">
    <property type="term" value="C:condensed chromosome"/>
    <property type="evidence" value="ECO:0007669"/>
    <property type="project" value="TreeGrafter"/>
</dbReference>
<feature type="signal peptide" evidence="1">
    <location>
        <begin position="1"/>
        <end position="20"/>
    </location>
</feature>
<accession>A0A4Y7KJA6</accession>
<name>A0A4Y7KJA6_PAPSO</name>
<dbReference type="Gramene" id="RZC72029">
    <property type="protein sequence ID" value="RZC72029"/>
    <property type="gene ID" value="C5167_035189"/>
</dbReference>
<dbReference type="AlphaFoldDB" id="A0A4Y7KJA6"/>
<reference evidence="2 3" key="1">
    <citation type="journal article" date="2018" name="Science">
        <title>The opium poppy genome and morphinan production.</title>
        <authorList>
            <person name="Guo L."/>
            <person name="Winzer T."/>
            <person name="Yang X."/>
            <person name="Li Y."/>
            <person name="Ning Z."/>
            <person name="He Z."/>
            <person name="Teodor R."/>
            <person name="Lu Y."/>
            <person name="Bowser T.A."/>
            <person name="Graham I.A."/>
            <person name="Ye K."/>
        </authorList>
    </citation>
    <scope>NUCLEOTIDE SEQUENCE [LARGE SCALE GENOMIC DNA]</scope>
    <source>
        <strain evidence="3">cv. HN1</strain>
        <tissue evidence="2">Leaves</tissue>
    </source>
</reference>
<evidence type="ECO:0000313" key="2">
    <source>
        <dbReference type="EMBL" id="RZC72029.1"/>
    </source>
</evidence>
<feature type="chain" id="PRO_5021508147" evidence="1">
    <location>
        <begin position="21"/>
        <end position="82"/>
    </location>
</feature>
<dbReference type="PANTHER" id="PTHR36722:SF1">
    <property type="entry name" value="TYPE 2 DNA TOPOISOMERASE 6 SUBUNIT B-LIKE"/>
    <property type="match status" value="1"/>
</dbReference>
<proteinExistence type="predicted"/>
<evidence type="ECO:0000313" key="3">
    <source>
        <dbReference type="Proteomes" id="UP000316621"/>
    </source>
</evidence>
<protein>
    <submittedName>
        <fullName evidence="2">Uncharacterized protein</fullName>
    </submittedName>
</protein>
<dbReference type="GO" id="GO:0007131">
    <property type="term" value="P:reciprocal meiotic recombination"/>
    <property type="evidence" value="ECO:0007669"/>
    <property type="project" value="TreeGrafter"/>
</dbReference>
<feature type="non-terminal residue" evidence="2">
    <location>
        <position position="1"/>
    </location>
</feature>
<dbReference type="GO" id="GO:0030674">
    <property type="term" value="F:protein-macromolecule adaptor activity"/>
    <property type="evidence" value="ECO:0007669"/>
    <property type="project" value="TreeGrafter"/>
</dbReference>
<keyword evidence="1" id="KW-0732">Signal</keyword>